<name>A0ABU8MLF2_9PSEU</name>
<dbReference type="InterPro" id="IPR051086">
    <property type="entry name" value="RNase_D-like"/>
</dbReference>
<feature type="compositionally biased region" description="Acidic residues" evidence="1">
    <location>
        <begin position="12"/>
        <end position="21"/>
    </location>
</feature>
<keyword evidence="4" id="KW-1185">Reference proteome</keyword>
<evidence type="ECO:0000256" key="1">
    <source>
        <dbReference type="SAM" id="MobiDB-lite"/>
    </source>
</evidence>
<evidence type="ECO:0000259" key="2">
    <source>
        <dbReference type="PROSITE" id="PS50967"/>
    </source>
</evidence>
<dbReference type="CDD" id="cd06142">
    <property type="entry name" value="RNaseD_exo"/>
    <property type="match status" value="1"/>
</dbReference>
<dbReference type="Pfam" id="PF18305">
    <property type="entry name" value="DNA_pol_A_exoN"/>
    <property type="match status" value="1"/>
</dbReference>
<dbReference type="PROSITE" id="PS50967">
    <property type="entry name" value="HRDC"/>
    <property type="match status" value="1"/>
</dbReference>
<dbReference type="Gene3D" id="3.30.420.10">
    <property type="entry name" value="Ribonuclease H-like superfamily/Ribonuclease H"/>
    <property type="match status" value="1"/>
</dbReference>
<sequence>MSTAEDPTSADGGEESGEEITELLAPADGVPEIITDRDRLTALADDLAAGSGPVAVDAERASGFRYSARAYLVQLRREGAGSALVDPIALDGDLSVLGDALRGVEWVLHAASQDLPCLAEVGMRPDVLFDTELAGRLAGYPRVGLGPLAERLLGVRLRKGYGAADWSTRPLPDDWLVYAALDVELLVAMRDLLAADLERQGKAEWGRQEFEAVRLAGPPPRRAEPWRRTSGTHKVRRPRQLAVVRALWESRDQLAESRDVAPGRLLPDAAIVDAALREPASREALTEMPVFKGNRQRRLADRWWRAVRTGRGLPAEELPSSAAAGDGPPPVNRWADKDPDAAARLTAARAHLADLSEQWDTPVENLLQPDLVRRLCWTPPVPADAAGVEEFLTAGGARPWQRELALEGLVAALAETAPPADESAPAPTAPSSGEGETPRRSPRRRRRRGSGETAQVGTVTPVFSDPET</sequence>
<dbReference type="Pfam" id="PF01612">
    <property type="entry name" value="DNA_pol_A_exo1"/>
    <property type="match status" value="1"/>
</dbReference>
<feature type="region of interest" description="Disordered" evidence="1">
    <location>
        <begin position="315"/>
        <end position="337"/>
    </location>
</feature>
<dbReference type="PANTHER" id="PTHR47649:SF1">
    <property type="entry name" value="RIBONUCLEASE D"/>
    <property type="match status" value="1"/>
</dbReference>
<dbReference type="Pfam" id="PF00570">
    <property type="entry name" value="HRDC"/>
    <property type="match status" value="1"/>
</dbReference>
<proteinExistence type="predicted"/>
<dbReference type="EMBL" id="JBBEGN010000003">
    <property type="protein sequence ID" value="MEJ2868150.1"/>
    <property type="molecule type" value="Genomic_DNA"/>
</dbReference>
<dbReference type="Gene3D" id="1.10.150.80">
    <property type="entry name" value="HRDC domain"/>
    <property type="match status" value="2"/>
</dbReference>
<dbReference type="PANTHER" id="PTHR47649">
    <property type="entry name" value="RIBONUCLEASE D"/>
    <property type="match status" value="1"/>
</dbReference>
<reference evidence="3 4" key="1">
    <citation type="submission" date="2024-03" db="EMBL/GenBank/DDBJ databases">
        <title>Actinomycetospora sp. OC33-EN08, a novel actinomycete isolated from wild orchid (Aerides multiflora).</title>
        <authorList>
            <person name="Suriyachadkun C."/>
        </authorList>
    </citation>
    <scope>NUCLEOTIDE SEQUENCE [LARGE SCALE GENOMIC DNA]</scope>
    <source>
        <strain evidence="3 4">OC33-EN08</strain>
    </source>
</reference>
<dbReference type="InterPro" id="IPR012337">
    <property type="entry name" value="RNaseH-like_sf"/>
</dbReference>
<gene>
    <name evidence="3" type="ORF">WCD74_10265</name>
</gene>
<dbReference type="InterPro" id="IPR041605">
    <property type="entry name" value="Exo_C"/>
</dbReference>
<feature type="region of interest" description="Disordered" evidence="1">
    <location>
        <begin position="1"/>
        <end position="28"/>
    </location>
</feature>
<dbReference type="InterPro" id="IPR036397">
    <property type="entry name" value="RNaseH_sf"/>
</dbReference>
<protein>
    <submittedName>
        <fullName evidence="3">Ribonuclease D</fullName>
    </submittedName>
</protein>
<dbReference type="InterPro" id="IPR044876">
    <property type="entry name" value="HRDC_dom_sf"/>
</dbReference>
<evidence type="ECO:0000313" key="4">
    <source>
        <dbReference type="Proteomes" id="UP001385809"/>
    </source>
</evidence>
<organism evidence="3 4">
    <name type="scientific">Actinomycetospora aurantiaca</name>
    <dbReference type="NCBI Taxonomy" id="3129233"/>
    <lineage>
        <taxon>Bacteria</taxon>
        <taxon>Bacillati</taxon>
        <taxon>Actinomycetota</taxon>
        <taxon>Actinomycetes</taxon>
        <taxon>Pseudonocardiales</taxon>
        <taxon>Pseudonocardiaceae</taxon>
        <taxon>Actinomycetospora</taxon>
    </lineage>
</organism>
<dbReference type="InterPro" id="IPR010997">
    <property type="entry name" value="HRDC-like_sf"/>
</dbReference>
<feature type="region of interest" description="Disordered" evidence="1">
    <location>
        <begin position="417"/>
        <end position="468"/>
    </location>
</feature>
<comment type="caution">
    <text evidence="3">The sequence shown here is derived from an EMBL/GenBank/DDBJ whole genome shotgun (WGS) entry which is preliminary data.</text>
</comment>
<dbReference type="SMART" id="SM00341">
    <property type="entry name" value="HRDC"/>
    <property type="match status" value="1"/>
</dbReference>
<dbReference type="InterPro" id="IPR002121">
    <property type="entry name" value="HRDC_dom"/>
</dbReference>
<dbReference type="SMART" id="SM00474">
    <property type="entry name" value="35EXOc"/>
    <property type="match status" value="1"/>
</dbReference>
<dbReference type="SUPFAM" id="SSF47819">
    <property type="entry name" value="HRDC-like"/>
    <property type="match status" value="1"/>
</dbReference>
<dbReference type="InterPro" id="IPR002562">
    <property type="entry name" value="3'-5'_exonuclease_dom"/>
</dbReference>
<evidence type="ECO:0000313" key="3">
    <source>
        <dbReference type="EMBL" id="MEJ2868150.1"/>
    </source>
</evidence>
<dbReference type="SUPFAM" id="SSF53098">
    <property type="entry name" value="Ribonuclease H-like"/>
    <property type="match status" value="1"/>
</dbReference>
<feature type="domain" description="HRDC" evidence="2">
    <location>
        <begin position="237"/>
        <end position="317"/>
    </location>
</feature>
<dbReference type="Proteomes" id="UP001385809">
    <property type="component" value="Unassembled WGS sequence"/>
</dbReference>
<accession>A0ABU8MLF2</accession>